<dbReference type="Pfam" id="PF13603">
    <property type="entry name" value="tRNA-synt_1_2"/>
    <property type="match status" value="1"/>
</dbReference>
<comment type="caution">
    <text evidence="10">The sequence shown here is derived from an EMBL/GenBank/DDBJ whole genome shotgun (WGS) entry which is preliminary data.</text>
</comment>
<keyword evidence="3" id="KW-0436">Ligase</keyword>
<evidence type="ECO:0000313" key="11">
    <source>
        <dbReference type="Proteomes" id="UP000222564"/>
    </source>
</evidence>
<comment type="similarity">
    <text evidence="1">Belongs to the class-I aminoacyl-tRNA synthetase family.</text>
</comment>
<dbReference type="InterPro" id="IPR025709">
    <property type="entry name" value="Leu_tRNA-synth_edit"/>
</dbReference>
<dbReference type="GO" id="GO:0006429">
    <property type="term" value="P:leucyl-tRNA aminoacylation"/>
    <property type="evidence" value="ECO:0007669"/>
    <property type="project" value="InterPro"/>
</dbReference>
<evidence type="ECO:0000256" key="6">
    <source>
        <dbReference type="ARBA" id="ARBA00022917"/>
    </source>
</evidence>
<dbReference type="Gene3D" id="3.40.50.620">
    <property type="entry name" value="HUPs"/>
    <property type="match status" value="1"/>
</dbReference>
<evidence type="ECO:0000256" key="4">
    <source>
        <dbReference type="ARBA" id="ARBA00022741"/>
    </source>
</evidence>
<dbReference type="SUPFAM" id="SSF50677">
    <property type="entry name" value="ValRS/IleRS/LeuRS editing domain"/>
    <property type="match status" value="1"/>
</dbReference>
<evidence type="ECO:0000259" key="8">
    <source>
        <dbReference type="Pfam" id="PF00133"/>
    </source>
</evidence>
<evidence type="ECO:0000256" key="2">
    <source>
        <dbReference type="ARBA" id="ARBA00013164"/>
    </source>
</evidence>
<name>A0A2C6MD49_9FIRM</name>
<feature type="domain" description="Leucyl-tRNA synthetase editing" evidence="9">
    <location>
        <begin position="4"/>
        <end position="45"/>
    </location>
</feature>
<dbReference type="InterPro" id="IPR002300">
    <property type="entry name" value="aa-tRNA-synth_Ia"/>
</dbReference>
<dbReference type="GO" id="GO:0002161">
    <property type="term" value="F:aminoacyl-tRNA deacylase activity"/>
    <property type="evidence" value="ECO:0007669"/>
    <property type="project" value="InterPro"/>
</dbReference>
<evidence type="ECO:0000256" key="5">
    <source>
        <dbReference type="ARBA" id="ARBA00022840"/>
    </source>
</evidence>
<dbReference type="GO" id="GO:0005524">
    <property type="term" value="F:ATP binding"/>
    <property type="evidence" value="ECO:0007669"/>
    <property type="project" value="UniProtKB-KW"/>
</dbReference>
<reference evidence="10 11" key="1">
    <citation type="submission" date="2013-09" db="EMBL/GenBank/DDBJ databases">
        <title>Biodegradation of hydrocarbons in the deep terrestrial subsurface : characterization of a microbial consortium composed of two Desulfotomaculum species originating from a deep geological formation.</title>
        <authorList>
            <person name="Aullo T."/>
            <person name="Berlendis S."/>
            <person name="Lascourreges J.-F."/>
            <person name="Dessort D."/>
            <person name="Saint-Laurent S."/>
            <person name="Schraauwers B."/>
            <person name="Mas J."/>
            <person name="Magot M."/>
            <person name="Ranchou-Peyruse A."/>
        </authorList>
    </citation>
    <scope>NUCLEOTIDE SEQUENCE [LARGE SCALE GENOMIC DNA]</scope>
    <source>
        <strain evidence="10 11">Bs107</strain>
    </source>
</reference>
<dbReference type="EMBL" id="AWQQ01000090">
    <property type="protein sequence ID" value="PHJ37512.1"/>
    <property type="molecule type" value="Genomic_DNA"/>
</dbReference>
<keyword evidence="5" id="KW-0067">ATP-binding</keyword>
<gene>
    <name evidence="10" type="ORF">P378_15650</name>
</gene>
<evidence type="ECO:0000259" key="9">
    <source>
        <dbReference type="Pfam" id="PF13603"/>
    </source>
</evidence>
<dbReference type="AlphaFoldDB" id="A0A2C6MD49"/>
<evidence type="ECO:0000256" key="1">
    <source>
        <dbReference type="ARBA" id="ARBA00005594"/>
    </source>
</evidence>
<evidence type="ECO:0000256" key="7">
    <source>
        <dbReference type="ARBA" id="ARBA00023146"/>
    </source>
</evidence>
<dbReference type="GO" id="GO:0004823">
    <property type="term" value="F:leucine-tRNA ligase activity"/>
    <property type="evidence" value="ECO:0007669"/>
    <property type="project" value="UniProtKB-EC"/>
</dbReference>
<dbReference type="Pfam" id="PF00133">
    <property type="entry name" value="tRNA-synt_1"/>
    <property type="match status" value="1"/>
</dbReference>
<sequence length="116" mass="13163">MPSKEKELKAEEMTEAYTEDGIMVNSGPFDGTPNRQGIRKVIQYAEQQGIGKGIINYRLRDWLISRQRYWGTPIPIIYCEKCGAVPVPDHQLPVLLPTDVAFKPPGNHRSRATRIL</sequence>
<dbReference type="Proteomes" id="UP000222564">
    <property type="component" value="Unassembled WGS sequence"/>
</dbReference>
<dbReference type="InterPro" id="IPR014729">
    <property type="entry name" value="Rossmann-like_a/b/a_fold"/>
</dbReference>
<keyword evidence="7" id="KW-0030">Aminoacyl-tRNA synthetase</keyword>
<dbReference type="SUPFAM" id="SSF52374">
    <property type="entry name" value="Nucleotidylyl transferase"/>
    <property type="match status" value="1"/>
</dbReference>
<dbReference type="PANTHER" id="PTHR43740:SF2">
    <property type="entry name" value="LEUCINE--TRNA LIGASE, MITOCHONDRIAL"/>
    <property type="match status" value="1"/>
</dbReference>
<evidence type="ECO:0000313" key="10">
    <source>
        <dbReference type="EMBL" id="PHJ37512.1"/>
    </source>
</evidence>
<keyword evidence="4" id="KW-0547">Nucleotide-binding</keyword>
<dbReference type="EC" id="6.1.1.4" evidence="2"/>
<keyword evidence="11" id="KW-1185">Reference proteome</keyword>
<organism evidence="10 11">
    <name type="scientific">Desulforamulus profundi</name>
    <dbReference type="NCBI Taxonomy" id="1383067"/>
    <lineage>
        <taxon>Bacteria</taxon>
        <taxon>Bacillati</taxon>
        <taxon>Bacillota</taxon>
        <taxon>Clostridia</taxon>
        <taxon>Eubacteriales</taxon>
        <taxon>Peptococcaceae</taxon>
        <taxon>Desulforamulus</taxon>
    </lineage>
</organism>
<dbReference type="InterPro" id="IPR009008">
    <property type="entry name" value="Val/Leu/Ile-tRNA-synth_edit"/>
</dbReference>
<dbReference type="PANTHER" id="PTHR43740">
    <property type="entry name" value="LEUCYL-TRNA SYNTHETASE"/>
    <property type="match status" value="1"/>
</dbReference>
<dbReference type="GO" id="GO:0005829">
    <property type="term" value="C:cytosol"/>
    <property type="evidence" value="ECO:0007669"/>
    <property type="project" value="TreeGrafter"/>
</dbReference>
<proteinExistence type="inferred from homology"/>
<protein>
    <recommendedName>
        <fullName evidence="2">leucine--tRNA ligase</fullName>
        <ecNumber evidence="2">6.1.1.4</ecNumber>
    </recommendedName>
</protein>
<keyword evidence="6" id="KW-0648">Protein biosynthesis</keyword>
<dbReference type="InterPro" id="IPR002302">
    <property type="entry name" value="Leu-tRNA-ligase"/>
</dbReference>
<evidence type="ECO:0000256" key="3">
    <source>
        <dbReference type="ARBA" id="ARBA00022598"/>
    </source>
</evidence>
<feature type="domain" description="Aminoacyl-tRNA synthetase class Ia" evidence="8">
    <location>
        <begin position="59"/>
        <end position="85"/>
    </location>
</feature>
<accession>A0A2C6MD49</accession>